<dbReference type="InterPro" id="IPR000718">
    <property type="entry name" value="Peptidase_M13"/>
</dbReference>
<feature type="transmembrane region" description="Helical" evidence="7">
    <location>
        <begin position="58"/>
        <end position="82"/>
    </location>
</feature>
<keyword evidence="11" id="KW-1185">Reference proteome</keyword>
<proteinExistence type="predicted"/>
<evidence type="ECO:0000259" key="8">
    <source>
        <dbReference type="Pfam" id="PF01431"/>
    </source>
</evidence>
<keyword evidence="7" id="KW-1133">Transmembrane helix</keyword>
<evidence type="ECO:0000256" key="5">
    <source>
        <dbReference type="ARBA" id="ARBA00022833"/>
    </source>
</evidence>
<protein>
    <recommendedName>
        <fullName evidence="12">Endothelin-converting enzyme 1</fullName>
    </recommendedName>
</protein>
<dbReference type="Gene3D" id="1.10.1380.10">
    <property type="entry name" value="Neutral endopeptidase , domain2"/>
    <property type="match status" value="1"/>
</dbReference>
<reference evidence="10 11" key="1">
    <citation type="journal article" date="2018" name="Sci. Rep.">
        <title>Comparative analysis of the Pocillopora damicornis genome highlights role of immune system in coral evolution.</title>
        <authorList>
            <person name="Cunning R."/>
            <person name="Bay R.A."/>
            <person name="Gillette P."/>
            <person name="Baker A.C."/>
            <person name="Traylor-Knowles N."/>
        </authorList>
    </citation>
    <scope>NUCLEOTIDE SEQUENCE [LARGE SCALE GENOMIC DNA]</scope>
    <source>
        <strain evidence="10">RSMAS</strain>
        <tissue evidence="10">Whole animal</tissue>
    </source>
</reference>
<dbReference type="Proteomes" id="UP000275408">
    <property type="component" value="Unassembled WGS sequence"/>
</dbReference>
<keyword evidence="6" id="KW-0482">Metalloprotease</keyword>
<evidence type="ECO:0000256" key="1">
    <source>
        <dbReference type="ARBA" id="ARBA00001947"/>
    </source>
</evidence>
<dbReference type="AlphaFoldDB" id="A0A3M6TR27"/>
<dbReference type="Pfam" id="PF01431">
    <property type="entry name" value="Peptidase_M13"/>
    <property type="match status" value="1"/>
</dbReference>
<accession>A0A3M6TR27</accession>
<evidence type="ECO:0000256" key="6">
    <source>
        <dbReference type="ARBA" id="ARBA00023049"/>
    </source>
</evidence>
<evidence type="ECO:0000256" key="3">
    <source>
        <dbReference type="ARBA" id="ARBA00022723"/>
    </source>
</evidence>
<dbReference type="Gene3D" id="3.40.390.10">
    <property type="entry name" value="Collagenase (Catalytic Domain)"/>
    <property type="match status" value="1"/>
</dbReference>
<keyword evidence="5" id="KW-0862">Zinc</keyword>
<dbReference type="InterPro" id="IPR018497">
    <property type="entry name" value="Peptidase_M13_C"/>
</dbReference>
<keyword evidence="7" id="KW-0812">Transmembrane</keyword>
<keyword evidence="2" id="KW-0645">Protease</keyword>
<dbReference type="CDD" id="cd08662">
    <property type="entry name" value="M13"/>
    <property type="match status" value="1"/>
</dbReference>
<dbReference type="EMBL" id="RCHS01003146">
    <property type="protein sequence ID" value="RMX43704.1"/>
    <property type="molecule type" value="Genomic_DNA"/>
</dbReference>
<dbReference type="Pfam" id="PF05649">
    <property type="entry name" value="Peptidase_M13_N"/>
    <property type="match status" value="1"/>
</dbReference>
<comment type="caution">
    <text evidence="10">The sequence shown here is derived from an EMBL/GenBank/DDBJ whole genome shotgun (WGS) entry which is preliminary data.</text>
</comment>
<dbReference type="PANTHER" id="PTHR11733">
    <property type="entry name" value="ZINC METALLOPROTEASE FAMILY M13 NEPRILYSIN-RELATED"/>
    <property type="match status" value="1"/>
</dbReference>
<dbReference type="PANTHER" id="PTHR11733:SF240">
    <property type="entry name" value="GH14155P-RELATED"/>
    <property type="match status" value="1"/>
</dbReference>
<dbReference type="InterPro" id="IPR008753">
    <property type="entry name" value="Peptidase_M13_N"/>
</dbReference>
<evidence type="ECO:0000256" key="2">
    <source>
        <dbReference type="ARBA" id="ARBA00022670"/>
    </source>
</evidence>
<organism evidence="10 11">
    <name type="scientific">Pocillopora damicornis</name>
    <name type="common">Cauliflower coral</name>
    <name type="synonym">Millepora damicornis</name>
    <dbReference type="NCBI Taxonomy" id="46731"/>
    <lineage>
        <taxon>Eukaryota</taxon>
        <taxon>Metazoa</taxon>
        <taxon>Cnidaria</taxon>
        <taxon>Anthozoa</taxon>
        <taxon>Hexacorallia</taxon>
        <taxon>Scleractinia</taxon>
        <taxon>Astrocoeniina</taxon>
        <taxon>Pocilloporidae</taxon>
        <taxon>Pocillopora</taxon>
    </lineage>
</organism>
<dbReference type="SUPFAM" id="SSF55486">
    <property type="entry name" value="Metalloproteases ('zincins'), catalytic domain"/>
    <property type="match status" value="1"/>
</dbReference>
<dbReference type="PRINTS" id="PR00786">
    <property type="entry name" value="NEPRILYSIN"/>
</dbReference>
<keyword evidence="4" id="KW-0378">Hydrolase</keyword>
<feature type="domain" description="Peptidase M13 N-terminal" evidence="9">
    <location>
        <begin position="123"/>
        <end position="531"/>
    </location>
</feature>
<gene>
    <name evidence="10" type="ORF">pdam_00006359</name>
</gene>
<evidence type="ECO:0000259" key="9">
    <source>
        <dbReference type="Pfam" id="PF05649"/>
    </source>
</evidence>
<evidence type="ECO:0000256" key="4">
    <source>
        <dbReference type="ARBA" id="ARBA00022801"/>
    </source>
</evidence>
<dbReference type="GO" id="GO:0004222">
    <property type="term" value="F:metalloendopeptidase activity"/>
    <property type="evidence" value="ECO:0007669"/>
    <property type="project" value="InterPro"/>
</dbReference>
<dbReference type="OrthoDB" id="6475849at2759"/>
<evidence type="ECO:0000313" key="11">
    <source>
        <dbReference type="Proteomes" id="UP000275408"/>
    </source>
</evidence>
<sequence length="800" mass="91640">MLSTLFNQFNTGEKLSCAVIITCLQRDVQSAQVSEHLLIATQPRTGKNTRRFTKREKLLVGVIVFLVSLFVLMAMVFGFLYAKKARSNSQIKEKNTASYPCVTRDCVFTSSDLFSFLDPNVNPCEDFYKYACGGWMKKNPLPNQKEEWNQFTKLEEESNQFIREILHSKEKQAEYSRLSSFKKGIAYYKSCLDTKAINKRGTKPLEDLLKEYGSWTLTTDDWKEESWDMIKYLALMRRKLSLGPLFTVFVGADPRNSSVNIIQIRPLALLGLSRGRLTSNTTYGIKGRKVYKEFILNLTKALGAKNDSLPDILNIIDFEIKLAKIMPSAPKAYDDENMYKKLTVKELDQYAGSNRMKWKVFLEQLLLPVTGKHVSDEELVIVYGVDFLKNITNLLDDTPNRTIANYMMWRLVDSVYLRLGDEFEKILENFFITLEGYWIPISRDELCVQLMREKYFAAPLSRIYVDSLFNGNSKKIVKKNTAIFGGAAKELADDIKEAFEQNILELDWMDEKTKSLAIQKAKMMVENIGFPDYIVDDKLLDEEYKDVNCNQTTYFENELSLDQAITERDLAYFGKPVDESGWALSPISINAYYDMLANKMVFPAAILQSPFYNRKYPSAPFRLDRAVLYGGVGAIMGHELTHGFDVDGRRFDMKGDERNWWSEETLKAFKRKTECLKDQYSNFTFDGGTIDGEKTLSENIADNGGVKQAFRAYQNWIARNGNEPQLPGMNLTNDQVFFISFARSWCSVFSSRGEEFALSSEHSPAPWRAKASVMNFSEFAKAFNCLPGSPMNPVNKCSVW</sequence>
<keyword evidence="3" id="KW-0479">Metal-binding</keyword>
<dbReference type="GO" id="GO:0005886">
    <property type="term" value="C:plasma membrane"/>
    <property type="evidence" value="ECO:0007669"/>
    <property type="project" value="TreeGrafter"/>
</dbReference>
<dbReference type="InterPro" id="IPR024079">
    <property type="entry name" value="MetalloPept_cat_dom_sf"/>
</dbReference>
<dbReference type="GO" id="GO:0016485">
    <property type="term" value="P:protein processing"/>
    <property type="evidence" value="ECO:0007669"/>
    <property type="project" value="TreeGrafter"/>
</dbReference>
<evidence type="ECO:0008006" key="12">
    <source>
        <dbReference type="Google" id="ProtNLM"/>
    </source>
</evidence>
<dbReference type="GO" id="GO:0046872">
    <property type="term" value="F:metal ion binding"/>
    <property type="evidence" value="ECO:0007669"/>
    <property type="project" value="UniProtKB-KW"/>
</dbReference>
<keyword evidence="7" id="KW-0472">Membrane</keyword>
<name>A0A3M6TR27_POCDA</name>
<feature type="domain" description="Peptidase M13 C-terminal" evidence="8">
    <location>
        <begin position="590"/>
        <end position="799"/>
    </location>
</feature>
<evidence type="ECO:0000313" key="10">
    <source>
        <dbReference type="EMBL" id="RMX43704.1"/>
    </source>
</evidence>
<comment type="cofactor">
    <cofactor evidence="1">
        <name>Zn(2+)</name>
        <dbReference type="ChEBI" id="CHEBI:29105"/>
    </cofactor>
</comment>
<dbReference type="PROSITE" id="PS51885">
    <property type="entry name" value="NEPRILYSIN"/>
    <property type="match status" value="1"/>
</dbReference>
<evidence type="ECO:0000256" key="7">
    <source>
        <dbReference type="SAM" id="Phobius"/>
    </source>
</evidence>
<dbReference type="InterPro" id="IPR042089">
    <property type="entry name" value="Peptidase_M13_dom_2"/>
</dbReference>